<dbReference type="InterPro" id="IPR032820">
    <property type="entry name" value="ATPase_put"/>
</dbReference>
<dbReference type="Pfam" id="PF09527">
    <property type="entry name" value="ATPase_gene1"/>
    <property type="match status" value="1"/>
</dbReference>
<dbReference type="EMBL" id="SOAG01000014">
    <property type="protein sequence ID" value="TDS57917.1"/>
    <property type="molecule type" value="Genomic_DNA"/>
</dbReference>
<keyword evidence="1" id="KW-0812">Transmembrane</keyword>
<dbReference type="Proteomes" id="UP000295215">
    <property type="component" value="Unassembled WGS sequence"/>
</dbReference>
<evidence type="ECO:0000256" key="1">
    <source>
        <dbReference type="SAM" id="Phobius"/>
    </source>
</evidence>
<feature type="transmembrane region" description="Helical" evidence="1">
    <location>
        <begin position="44"/>
        <end position="64"/>
    </location>
</feature>
<keyword evidence="1" id="KW-0472">Membrane</keyword>
<accession>A0A4V3E8G3</accession>
<dbReference type="AlphaFoldDB" id="A0A4V3E8G3"/>
<reference evidence="2 3" key="1">
    <citation type="submission" date="2019-03" db="EMBL/GenBank/DDBJ databases">
        <title>Genomic Encyclopedia of Archaeal and Bacterial Type Strains, Phase II (KMG-II): from individual species to whole genera.</title>
        <authorList>
            <person name="Goeker M."/>
        </authorList>
    </citation>
    <scope>NUCLEOTIDE SEQUENCE [LARGE SCALE GENOMIC DNA]</scope>
    <source>
        <strain evidence="2 3">DSM 28213</strain>
    </source>
</reference>
<proteinExistence type="predicted"/>
<protein>
    <submittedName>
        <fullName evidence="2">Putative F0F1-ATPase subunit (Ca2+/Mg2+ transporter)</fullName>
    </submittedName>
</protein>
<dbReference type="RefSeq" id="WP_133712665.1">
    <property type="nucleotide sequence ID" value="NZ_SOAG01000014.1"/>
</dbReference>
<name>A0A4V3E8G3_9FLAO</name>
<feature type="transmembrane region" description="Helical" evidence="1">
    <location>
        <begin position="12"/>
        <end position="32"/>
    </location>
</feature>
<keyword evidence="3" id="KW-1185">Reference proteome</keyword>
<sequence>MNKRQTSSVNQYIRFSGIAFQMGIVIAAGIYLGVWLDEKYTNTYSLFTVICSLLSVFISLFLVIRQVHKIDKRNNNYKQ</sequence>
<dbReference type="OrthoDB" id="9798708at2"/>
<organism evidence="2 3">
    <name type="scientific">Myroides indicus</name>
    <dbReference type="NCBI Taxonomy" id="1323422"/>
    <lineage>
        <taxon>Bacteria</taxon>
        <taxon>Pseudomonadati</taxon>
        <taxon>Bacteroidota</taxon>
        <taxon>Flavobacteriia</taxon>
        <taxon>Flavobacteriales</taxon>
        <taxon>Flavobacteriaceae</taxon>
        <taxon>Myroides</taxon>
    </lineage>
</organism>
<comment type="caution">
    <text evidence="2">The sequence shown here is derived from an EMBL/GenBank/DDBJ whole genome shotgun (WGS) entry which is preliminary data.</text>
</comment>
<evidence type="ECO:0000313" key="2">
    <source>
        <dbReference type="EMBL" id="TDS57917.1"/>
    </source>
</evidence>
<keyword evidence="1" id="KW-1133">Transmembrane helix</keyword>
<evidence type="ECO:0000313" key="3">
    <source>
        <dbReference type="Proteomes" id="UP000295215"/>
    </source>
</evidence>
<gene>
    <name evidence="2" type="ORF">C8P70_11450</name>
</gene>